<keyword evidence="2" id="KW-0677">Repeat</keyword>
<gene>
    <name evidence="3" type="ORF">P280DRAFT_398301</name>
</gene>
<evidence type="ECO:0000256" key="1">
    <source>
        <dbReference type="ARBA" id="ARBA00022574"/>
    </source>
</evidence>
<sequence>MAATSPDQQLLAISSHESILIYNIRTKELQQKLDGCGYFAFRPTVDNKTESIQNDVALAEVAAKPAYLLVSGVAGGLPQGDSCRGGLTIWELDQHGRLIDEEEPIDADTLASQAIDAIVPQLKAEYEWSKDFIDNCGLHTDIVSALSKAAVAHRLRHNTVLEDASLENFGSIHFSNDGRHLLYHDEHSVVVYHVDAGNAVYRLTGHTDRIVWSGYSPNSEKIATISWDGTMRMFSASTDELSWVADMGGQCWSGAFSPDSKYIVWLSEWCRCFEWHPDGQQIAMCAEKTAYVWRPFDRPGGSIVQTYTIEKRNLTTSMAEVNEVSWMDEGRLLYLGASEGTKLVYDTEMNTKEIFTRRSDGNDQGAWVVEGFHGVFRKEDGESFYLSVDGDGKVRYWARFVTPSLPETEKEEKEQLMIKGPGWEEEDEVKKEPYVETGRYVQVTNISKGADREDWAEKGVDLWMA</sequence>
<dbReference type="OrthoDB" id="1367865at2759"/>
<dbReference type="EMBL" id="MU006783">
    <property type="protein sequence ID" value="KAF2641187.1"/>
    <property type="molecule type" value="Genomic_DNA"/>
</dbReference>
<organism evidence="3 4">
    <name type="scientific">Massarina eburnea CBS 473.64</name>
    <dbReference type="NCBI Taxonomy" id="1395130"/>
    <lineage>
        <taxon>Eukaryota</taxon>
        <taxon>Fungi</taxon>
        <taxon>Dikarya</taxon>
        <taxon>Ascomycota</taxon>
        <taxon>Pezizomycotina</taxon>
        <taxon>Dothideomycetes</taxon>
        <taxon>Pleosporomycetidae</taxon>
        <taxon>Pleosporales</taxon>
        <taxon>Massarineae</taxon>
        <taxon>Massarinaceae</taxon>
        <taxon>Massarina</taxon>
    </lineage>
</organism>
<protein>
    <submittedName>
        <fullName evidence="3">WD40 repeat-like protein</fullName>
    </submittedName>
</protein>
<evidence type="ECO:0000313" key="4">
    <source>
        <dbReference type="Proteomes" id="UP000799753"/>
    </source>
</evidence>
<keyword evidence="1" id="KW-0853">WD repeat</keyword>
<evidence type="ECO:0000256" key="2">
    <source>
        <dbReference type="ARBA" id="ARBA00022737"/>
    </source>
</evidence>
<dbReference type="AlphaFoldDB" id="A0A6A6S1H3"/>
<dbReference type="SUPFAM" id="SSF82171">
    <property type="entry name" value="DPP6 N-terminal domain-like"/>
    <property type="match status" value="1"/>
</dbReference>
<accession>A0A6A6S1H3</accession>
<dbReference type="Gene3D" id="2.130.10.10">
    <property type="entry name" value="YVTN repeat-like/Quinoprotein amine dehydrogenase"/>
    <property type="match status" value="2"/>
</dbReference>
<dbReference type="Proteomes" id="UP000799753">
    <property type="component" value="Unassembled WGS sequence"/>
</dbReference>
<dbReference type="SMART" id="SM00320">
    <property type="entry name" value="WD40"/>
    <property type="match status" value="3"/>
</dbReference>
<name>A0A6A6S1H3_9PLEO</name>
<dbReference type="InterPro" id="IPR001680">
    <property type="entry name" value="WD40_rpt"/>
</dbReference>
<proteinExistence type="predicted"/>
<evidence type="ECO:0000313" key="3">
    <source>
        <dbReference type="EMBL" id="KAF2641187.1"/>
    </source>
</evidence>
<reference evidence="3" key="1">
    <citation type="journal article" date="2020" name="Stud. Mycol.">
        <title>101 Dothideomycetes genomes: a test case for predicting lifestyles and emergence of pathogens.</title>
        <authorList>
            <person name="Haridas S."/>
            <person name="Albert R."/>
            <person name="Binder M."/>
            <person name="Bloem J."/>
            <person name="Labutti K."/>
            <person name="Salamov A."/>
            <person name="Andreopoulos B."/>
            <person name="Baker S."/>
            <person name="Barry K."/>
            <person name="Bills G."/>
            <person name="Bluhm B."/>
            <person name="Cannon C."/>
            <person name="Castanera R."/>
            <person name="Culley D."/>
            <person name="Daum C."/>
            <person name="Ezra D."/>
            <person name="Gonzalez J."/>
            <person name="Henrissat B."/>
            <person name="Kuo A."/>
            <person name="Liang C."/>
            <person name="Lipzen A."/>
            <person name="Lutzoni F."/>
            <person name="Magnuson J."/>
            <person name="Mondo S."/>
            <person name="Nolan M."/>
            <person name="Ohm R."/>
            <person name="Pangilinan J."/>
            <person name="Park H.-J."/>
            <person name="Ramirez L."/>
            <person name="Alfaro M."/>
            <person name="Sun H."/>
            <person name="Tritt A."/>
            <person name="Yoshinaga Y."/>
            <person name="Zwiers L.-H."/>
            <person name="Turgeon B."/>
            <person name="Goodwin S."/>
            <person name="Spatafora J."/>
            <person name="Crous P."/>
            <person name="Grigoriev I."/>
        </authorList>
    </citation>
    <scope>NUCLEOTIDE SEQUENCE</scope>
    <source>
        <strain evidence="3">CBS 473.64</strain>
    </source>
</reference>
<dbReference type="InterPro" id="IPR050349">
    <property type="entry name" value="WD_LIS1/nudF_dynein_reg"/>
</dbReference>
<keyword evidence="4" id="KW-1185">Reference proteome</keyword>
<dbReference type="InterPro" id="IPR015943">
    <property type="entry name" value="WD40/YVTN_repeat-like_dom_sf"/>
</dbReference>
<dbReference type="PANTHER" id="PTHR44129">
    <property type="entry name" value="WD REPEAT-CONTAINING PROTEIN POP1"/>
    <property type="match status" value="1"/>
</dbReference>
<dbReference type="Pfam" id="PF00400">
    <property type="entry name" value="WD40"/>
    <property type="match status" value="2"/>
</dbReference>